<dbReference type="EMBL" id="GBRH01192155">
    <property type="protein sequence ID" value="JAE05741.1"/>
    <property type="molecule type" value="Transcribed_RNA"/>
</dbReference>
<reference evidence="1" key="2">
    <citation type="journal article" date="2015" name="Data Brief">
        <title>Shoot transcriptome of the giant reed, Arundo donax.</title>
        <authorList>
            <person name="Barrero R.A."/>
            <person name="Guerrero F.D."/>
            <person name="Moolhuijzen P."/>
            <person name="Goolsby J.A."/>
            <person name="Tidwell J."/>
            <person name="Bellgard S.E."/>
            <person name="Bellgard M.I."/>
        </authorList>
    </citation>
    <scope>NUCLEOTIDE SEQUENCE</scope>
    <source>
        <tissue evidence="1">Shoot tissue taken approximately 20 cm above the soil surface</tissue>
    </source>
</reference>
<name>A0A0A9F6H9_ARUDO</name>
<reference evidence="1" key="1">
    <citation type="submission" date="2014-09" db="EMBL/GenBank/DDBJ databases">
        <authorList>
            <person name="Magalhaes I.L.F."/>
            <person name="Oliveira U."/>
            <person name="Santos F.R."/>
            <person name="Vidigal T.H.D.A."/>
            <person name="Brescovit A.D."/>
            <person name="Santos A.J."/>
        </authorList>
    </citation>
    <scope>NUCLEOTIDE SEQUENCE</scope>
    <source>
        <tissue evidence="1">Shoot tissue taken approximately 20 cm above the soil surface</tissue>
    </source>
</reference>
<protein>
    <submittedName>
        <fullName evidence="1">Uncharacterized protein</fullName>
    </submittedName>
</protein>
<organism evidence="1">
    <name type="scientific">Arundo donax</name>
    <name type="common">Giant reed</name>
    <name type="synonym">Donax arundinaceus</name>
    <dbReference type="NCBI Taxonomy" id="35708"/>
    <lineage>
        <taxon>Eukaryota</taxon>
        <taxon>Viridiplantae</taxon>
        <taxon>Streptophyta</taxon>
        <taxon>Embryophyta</taxon>
        <taxon>Tracheophyta</taxon>
        <taxon>Spermatophyta</taxon>
        <taxon>Magnoliopsida</taxon>
        <taxon>Liliopsida</taxon>
        <taxon>Poales</taxon>
        <taxon>Poaceae</taxon>
        <taxon>PACMAD clade</taxon>
        <taxon>Arundinoideae</taxon>
        <taxon>Arundineae</taxon>
        <taxon>Arundo</taxon>
    </lineage>
</organism>
<evidence type="ECO:0000313" key="1">
    <source>
        <dbReference type="EMBL" id="JAE05741.1"/>
    </source>
</evidence>
<proteinExistence type="predicted"/>
<accession>A0A0A9F6H9</accession>
<dbReference type="AlphaFoldDB" id="A0A0A9F6H9"/>
<sequence>MKVSYNARCASGSHLRLMSVALKRGQTATSVMPPDWRTILALCISSKVTLTPEL</sequence>